<feature type="transmembrane region" description="Helical" evidence="5">
    <location>
        <begin position="185"/>
        <end position="211"/>
    </location>
</feature>
<dbReference type="Pfam" id="PF00916">
    <property type="entry name" value="Sulfate_transp"/>
    <property type="match status" value="1"/>
</dbReference>
<feature type="transmembrane region" description="Helical" evidence="5">
    <location>
        <begin position="76"/>
        <end position="96"/>
    </location>
</feature>
<keyword evidence="4 5" id="KW-0472">Membrane</keyword>
<name>A0ABV7EQY3_9GAMM</name>
<gene>
    <name evidence="7" type="ORF">ACFOSU_14920</name>
</gene>
<evidence type="ECO:0000256" key="2">
    <source>
        <dbReference type="ARBA" id="ARBA00022692"/>
    </source>
</evidence>
<sequence length="582" mass="62713">MRVRLGRYAPIVRWFPKYTPTLFVNDALAAAVVTLLLIPQALAYALLAGMPAQTGLYASILPLLAYAVLGTSRTLAVGPFAVVSIMTATAVNQVVAQTGLDYISVAVLLALLSGMMLIALGILRLGFLINLLSRPVISGFIAASGILIAASQFGQMLGMPVQGQTLWALAQRLWELYGEFDRGTLAIGLSSLATLICLKRYLYPLLILIGLSDTASRLMARSGPIVIIVVSIWLSVRWQLSEHGVAVIGRVASGLPELALPHITWQALESSWSAALLISIVAFAESVSMAQTLANRRGERIDPDQELIGLGAANMASAFSGAFPVSASLSRSAVNDEAGAATPAAGAMTALGVALAALFLMPLISQLPRVVLAVIIIHAVASLVNPSSFVRAWRYSRNDGVAQIATFLLTLLAGVTNGLILGVVLSLVMYLYRTTLPHTAIVGRLPGTEHFRNVRRHRVETRSRLAILRIDESLYFGNARFLEDTVAQVVAEQPMLRDLVLMCPAVNYIDISAIDSLELIQKRLHDGHICLHLAEVKGPVMDQLKKTEFLEKINGRVFLSTYAAWKELQADEPESGRRSAHS</sequence>
<feature type="transmembrane region" description="Helical" evidence="5">
    <location>
        <begin position="135"/>
        <end position="153"/>
    </location>
</feature>
<feature type="transmembrane region" description="Helical" evidence="5">
    <location>
        <begin position="274"/>
        <end position="295"/>
    </location>
</feature>
<keyword evidence="2 5" id="KW-0812">Transmembrane</keyword>
<feature type="transmembrane region" description="Helical" evidence="5">
    <location>
        <begin position="21"/>
        <end position="38"/>
    </location>
</feature>
<dbReference type="Gene3D" id="3.30.750.24">
    <property type="entry name" value="STAS domain"/>
    <property type="match status" value="1"/>
</dbReference>
<evidence type="ECO:0000259" key="6">
    <source>
        <dbReference type="PROSITE" id="PS50801"/>
    </source>
</evidence>
<dbReference type="EMBL" id="JBHRSS010000007">
    <property type="protein sequence ID" value="MFC3105172.1"/>
    <property type="molecule type" value="Genomic_DNA"/>
</dbReference>
<dbReference type="PROSITE" id="PS50801">
    <property type="entry name" value="STAS"/>
    <property type="match status" value="1"/>
</dbReference>
<evidence type="ECO:0000256" key="5">
    <source>
        <dbReference type="SAM" id="Phobius"/>
    </source>
</evidence>
<dbReference type="SUPFAM" id="SSF52091">
    <property type="entry name" value="SpoIIaa-like"/>
    <property type="match status" value="1"/>
</dbReference>
<evidence type="ECO:0000256" key="3">
    <source>
        <dbReference type="ARBA" id="ARBA00022989"/>
    </source>
</evidence>
<evidence type="ECO:0000313" key="8">
    <source>
        <dbReference type="Proteomes" id="UP001595462"/>
    </source>
</evidence>
<feature type="transmembrane region" description="Helical" evidence="5">
    <location>
        <begin position="404"/>
        <end position="432"/>
    </location>
</feature>
<dbReference type="InterPro" id="IPR001902">
    <property type="entry name" value="SLC26A/SulP_fam"/>
</dbReference>
<comment type="subcellular location">
    <subcellularLocation>
        <location evidence="1">Membrane</location>
        <topology evidence="1">Multi-pass membrane protein</topology>
    </subcellularLocation>
</comment>
<keyword evidence="8" id="KW-1185">Reference proteome</keyword>
<feature type="transmembrane region" description="Helical" evidence="5">
    <location>
        <begin position="367"/>
        <end position="384"/>
    </location>
</feature>
<feature type="transmembrane region" description="Helical" evidence="5">
    <location>
        <begin position="307"/>
        <end position="326"/>
    </location>
</feature>
<dbReference type="CDD" id="cd07042">
    <property type="entry name" value="STAS_SulP_like_sulfate_transporter"/>
    <property type="match status" value="1"/>
</dbReference>
<feature type="transmembrane region" description="Helical" evidence="5">
    <location>
        <begin position="338"/>
        <end position="360"/>
    </location>
</feature>
<dbReference type="Proteomes" id="UP001595462">
    <property type="component" value="Unassembled WGS sequence"/>
</dbReference>
<dbReference type="InterPro" id="IPR002645">
    <property type="entry name" value="STAS_dom"/>
</dbReference>
<feature type="domain" description="STAS" evidence="6">
    <location>
        <begin position="455"/>
        <end position="554"/>
    </location>
</feature>
<feature type="transmembrane region" description="Helical" evidence="5">
    <location>
        <begin position="218"/>
        <end position="236"/>
    </location>
</feature>
<accession>A0ABV7EQY3</accession>
<keyword evidence="3 5" id="KW-1133">Transmembrane helix</keyword>
<dbReference type="Pfam" id="PF01740">
    <property type="entry name" value="STAS"/>
    <property type="match status" value="1"/>
</dbReference>
<proteinExistence type="predicted"/>
<evidence type="ECO:0000256" key="1">
    <source>
        <dbReference type="ARBA" id="ARBA00004141"/>
    </source>
</evidence>
<dbReference type="InterPro" id="IPR011547">
    <property type="entry name" value="SLC26A/SulP_dom"/>
</dbReference>
<comment type="caution">
    <text evidence="7">The sequence shown here is derived from an EMBL/GenBank/DDBJ whole genome shotgun (WGS) entry which is preliminary data.</text>
</comment>
<evidence type="ECO:0000313" key="7">
    <source>
        <dbReference type="EMBL" id="MFC3105172.1"/>
    </source>
</evidence>
<evidence type="ECO:0000256" key="4">
    <source>
        <dbReference type="ARBA" id="ARBA00023136"/>
    </source>
</evidence>
<reference evidence="8" key="1">
    <citation type="journal article" date="2019" name="Int. J. Syst. Evol. Microbiol.">
        <title>The Global Catalogue of Microorganisms (GCM) 10K type strain sequencing project: providing services to taxonomists for standard genome sequencing and annotation.</title>
        <authorList>
            <consortium name="The Broad Institute Genomics Platform"/>
            <consortium name="The Broad Institute Genome Sequencing Center for Infectious Disease"/>
            <person name="Wu L."/>
            <person name="Ma J."/>
        </authorList>
    </citation>
    <scope>NUCLEOTIDE SEQUENCE [LARGE SCALE GENOMIC DNA]</scope>
    <source>
        <strain evidence="8">KCTC 52640</strain>
    </source>
</reference>
<dbReference type="RefSeq" id="WP_380690732.1">
    <property type="nucleotide sequence ID" value="NZ_JBHRSS010000007.1"/>
</dbReference>
<organism evidence="7 8">
    <name type="scientific">Salinisphaera aquimarina</name>
    <dbReference type="NCBI Taxonomy" id="2094031"/>
    <lineage>
        <taxon>Bacteria</taxon>
        <taxon>Pseudomonadati</taxon>
        <taxon>Pseudomonadota</taxon>
        <taxon>Gammaproteobacteria</taxon>
        <taxon>Salinisphaerales</taxon>
        <taxon>Salinisphaeraceae</taxon>
        <taxon>Salinisphaera</taxon>
    </lineage>
</organism>
<feature type="transmembrane region" description="Helical" evidence="5">
    <location>
        <begin position="44"/>
        <end position="69"/>
    </location>
</feature>
<feature type="transmembrane region" description="Helical" evidence="5">
    <location>
        <begin position="102"/>
        <end position="123"/>
    </location>
</feature>
<dbReference type="NCBIfam" id="TIGR00815">
    <property type="entry name" value="sulP"/>
    <property type="match status" value="1"/>
</dbReference>
<dbReference type="InterPro" id="IPR036513">
    <property type="entry name" value="STAS_dom_sf"/>
</dbReference>
<protein>
    <submittedName>
        <fullName evidence="7">SulP family inorganic anion transporter</fullName>
    </submittedName>
</protein>
<dbReference type="PANTHER" id="PTHR11814">
    <property type="entry name" value="SULFATE TRANSPORTER"/>
    <property type="match status" value="1"/>
</dbReference>